<organism evidence="2 3">
    <name type="scientific">Neomesorhizobium albiziae</name>
    <dbReference type="NCBI Taxonomy" id="335020"/>
    <lineage>
        <taxon>Bacteria</taxon>
        <taxon>Pseudomonadati</taxon>
        <taxon>Pseudomonadota</taxon>
        <taxon>Alphaproteobacteria</taxon>
        <taxon>Hyphomicrobiales</taxon>
        <taxon>Phyllobacteriaceae</taxon>
        <taxon>Neomesorhizobium</taxon>
    </lineage>
</organism>
<dbReference type="GO" id="GO:0032451">
    <property type="term" value="F:demethylase activity"/>
    <property type="evidence" value="ECO:0007669"/>
    <property type="project" value="TreeGrafter"/>
</dbReference>
<dbReference type="InterPro" id="IPR005123">
    <property type="entry name" value="Oxoglu/Fe-dep_dioxygenase_dom"/>
</dbReference>
<keyword evidence="2" id="KW-0223">Dioxygenase</keyword>
<dbReference type="Pfam" id="PF13532">
    <property type="entry name" value="2OG-FeII_Oxy_2"/>
    <property type="match status" value="1"/>
</dbReference>
<dbReference type="PANTHER" id="PTHR12463:SF1">
    <property type="entry name" value="2-OXOGLUTARATE AND FE-DEPENDENT OXYGENASE FAMILY PROTEIN"/>
    <property type="match status" value="1"/>
</dbReference>
<dbReference type="Proteomes" id="UP000323300">
    <property type="component" value="Unassembled WGS sequence"/>
</dbReference>
<dbReference type="Gene3D" id="2.60.120.590">
    <property type="entry name" value="Alpha-ketoglutarate-dependent dioxygenase AlkB-like"/>
    <property type="match status" value="1"/>
</dbReference>
<dbReference type="InterPro" id="IPR027450">
    <property type="entry name" value="AlkB-like"/>
</dbReference>
<proteinExistence type="predicted"/>
<dbReference type="EMBL" id="FOSL01000015">
    <property type="protein sequence ID" value="SFK87018.1"/>
    <property type="molecule type" value="Genomic_DNA"/>
</dbReference>
<dbReference type="GO" id="GO:0051213">
    <property type="term" value="F:dioxygenase activity"/>
    <property type="evidence" value="ECO:0007669"/>
    <property type="project" value="UniProtKB-KW"/>
</dbReference>
<gene>
    <name evidence="2" type="ORF">SAMN04488498_11575</name>
</gene>
<evidence type="ECO:0000313" key="3">
    <source>
        <dbReference type="Proteomes" id="UP000323300"/>
    </source>
</evidence>
<dbReference type="PROSITE" id="PS51471">
    <property type="entry name" value="FE2OG_OXY"/>
    <property type="match status" value="1"/>
</dbReference>
<evidence type="ECO:0000313" key="2">
    <source>
        <dbReference type="EMBL" id="SFK87018.1"/>
    </source>
</evidence>
<dbReference type="PANTHER" id="PTHR12463">
    <property type="entry name" value="OXYGENASE-RELATED"/>
    <property type="match status" value="1"/>
</dbReference>
<dbReference type="SUPFAM" id="SSF51197">
    <property type="entry name" value="Clavaminate synthase-like"/>
    <property type="match status" value="1"/>
</dbReference>
<dbReference type="InterPro" id="IPR037151">
    <property type="entry name" value="AlkB-like_sf"/>
</dbReference>
<dbReference type="AlphaFoldDB" id="A0A1I4D0B2"/>
<evidence type="ECO:0000259" key="1">
    <source>
        <dbReference type="PROSITE" id="PS51471"/>
    </source>
</evidence>
<dbReference type="RefSeq" id="WP_244621821.1">
    <property type="nucleotide sequence ID" value="NZ_BSPE01000001.1"/>
</dbReference>
<name>A0A1I4D0B2_9HYPH</name>
<protein>
    <submittedName>
        <fullName evidence="2">Alkylated DNA repair dioxygenase AlkB</fullName>
    </submittedName>
</protein>
<dbReference type="GO" id="GO:0070988">
    <property type="term" value="P:demethylation"/>
    <property type="evidence" value="ECO:0007669"/>
    <property type="project" value="InterPro"/>
</dbReference>
<accession>A0A1I4D0B2</accession>
<sequence length="226" mass="25600">MMTSTPALKSRNQLAEMALVSGEVQRAMPDQLSLFVDKVAQPSGFSFEPDFVSADEERALIGRLGDLPLTPFQFGAFEGKRRIASFGWRYDYSMQKLQQASPMPDWLIPFAHRVESSFQLASGAIQQILCTEYDEGVGIGWHRDKPHFDEVFGLSLASACKFRFRRKVDDVWQRLTFDIEPRSLYRLSGAARNVWEHSIAPVAARRYSVTFRTMAIAAGKGWGLKR</sequence>
<feature type="domain" description="Fe2OG dioxygenase" evidence="1">
    <location>
        <begin position="124"/>
        <end position="215"/>
    </location>
</feature>
<keyword evidence="3" id="KW-1185">Reference proteome</keyword>
<reference evidence="2 3" key="1">
    <citation type="submission" date="2016-10" db="EMBL/GenBank/DDBJ databases">
        <authorList>
            <person name="Varghese N."/>
            <person name="Submissions S."/>
        </authorList>
    </citation>
    <scope>NUCLEOTIDE SEQUENCE [LARGE SCALE GENOMIC DNA]</scope>
    <source>
        <strain evidence="2 3">DSM 21822</strain>
    </source>
</reference>
<keyword evidence="2" id="KW-0560">Oxidoreductase</keyword>
<dbReference type="InterPro" id="IPR032857">
    <property type="entry name" value="ALKBH4"/>
</dbReference>